<evidence type="ECO:0000313" key="3">
    <source>
        <dbReference type="EMBL" id="GAA0761869.1"/>
    </source>
</evidence>
<dbReference type="Pfam" id="PF13649">
    <property type="entry name" value="Methyltransf_25"/>
    <property type="match status" value="1"/>
</dbReference>
<evidence type="ECO:0000259" key="2">
    <source>
        <dbReference type="Pfam" id="PF13649"/>
    </source>
</evidence>
<dbReference type="InterPro" id="IPR041698">
    <property type="entry name" value="Methyltransf_25"/>
</dbReference>
<accession>A0ABN1KC18</accession>
<evidence type="ECO:0000256" key="1">
    <source>
        <dbReference type="ARBA" id="ARBA00022679"/>
    </source>
</evidence>
<keyword evidence="1" id="KW-0808">Transferase</keyword>
<keyword evidence="4" id="KW-1185">Reference proteome</keyword>
<dbReference type="RefSeq" id="WP_224455031.1">
    <property type="nucleotide sequence ID" value="NZ_BAAAGG010000021.1"/>
</dbReference>
<protein>
    <submittedName>
        <fullName evidence="3">Class I SAM-dependent methyltransferase</fullName>
    </submittedName>
</protein>
<name>A0ABN1KC18_9FLAO</name>
<dbReference type="EMBL" id="BAAAGG010000021">
    <property type="protein sequence ID" value="GAA0761869.1"/>
    <property type="molecule type" value="Genomic_DNA"/>
</dbReference>
<proteinExistence type="predicted"/>
<reference evidence="3 4" key="1">
    <citation type="journal article" date="2019" name="Int. J. Syst. Evol. Microbiol.">
        <title>The Global Catalogue of Microorganisms (GCM) 10K type strain sequencing project: providing services to taxonomists for standard genome sequencing and annotation.</title>
        <authorList>
            <consortium name="The Broad Institute Genomics Platform"/>
            <consortium name="The Broad Institute Genome Sequencing Center for Infectious Disease"/>
            <person name="Wu L."/>
            <person name="Ma J."/>
        </authorList>
    </citation>
    <scope>NUCLEOTIDE SEQUENCE [LARGE SCALE GENOMIC DNA]</scope>
    <source>
        <strain evidence="3 4">JCM 16231</strain>
    </source>
</reference>
<dbReference type="InterPro" id="IPR029063">
    <property type="entry name" value="SAM-dependent_MTases_sf"/>
</dbReference>
<evidence type="ECO:0000313" key="4">
    <source>
        <dbReference type="Proteomes" id="UP001500185"/>
    </source>
</evidence>
<feature type="domain" description="Methyltransferase" evidence="2">
    <location>
        <begin position="43"/>
        <end position="129"/>
    </location>
</feature>
<dbReference type="PANTHER" id="PTHR43861:SF3">
    <property type="entry name" value="PUTATIVE (AFU_ORTHOLOGUE AFUA_2G14390)-RELATED"/>
    <property type="match status" value="1"/>
</dbReference>
<dbReference type="Gene3D" id="3.40.50.150">
    <property type="entry name" value="Vaccinia Virus protein VP39"/>
    <property type="match status" value="1"/>
</dbReference>
<dbReference type="CDD" id="cd02440">
    <property type="entry name" value="AdoMet_MTases"/>
    <property type="match status" value="1"/>
</dbReference>
<keyword evidence="3" id="KW-0489">Methyltransferase</keyword>
<gene>
    <name evidence="3" type="ORF">GCM10009433_21690</name>
</gene>
<dbReference type="GO" id="GO:0032259">
    <property type="term" value="P:methylation"/>
    <property type="evidence" value="ECO:0007669"/>
    <property type="project" value="UniProtKB-KW"/>
</dbReference>
<dbReference type="GO" id="GO:0008168">
    <property type="term" value="F:methyltransferase activity"/>
    <property type="evidence" value="ECO:0007669"/>
    <property type="project" value="UniProtKB-KW"/>
</dbReference>
<sequence>MKEFWNERFGMEEFVYGIEPNSFLKFELAKINEKGSALLPLEGEGRNACYLAEKDWQVDAFDFSEAGKEKALKLCKSKQVSITYDLSKIEDYKFEDGKYDLIVLIYAHLNPEMRIKLHKNAIKSLKSGGKIILEAFHPQQLEGQYKSGGPKNKELLYDLASIKNDFNELTESHGEELEIDLTEGNFHKGKAYVTRFTGVK</sequence>
<organism evidence="3 4">
    <name type="scientific">Psychroflexus lacisalsi</name>
    <dbReference type="NCBI Taxonomy" id="503928"/>
    <lineage>
        <taxon>Bacteria</taxon>
        <taxon>Pseudomonadati</taxon>
        <taxon>Bacteroidota</taxon>
        <taxon>Flavobacteriia</taxon>
        <taxon>Flavobacteriales</taxon>
        <taxon>Flavobacteriaceae</taxon>
        <taxon>Psychroflexus</taxon>
    </lineage>
</organism>
<dbReference type="Proteomes" id="UP001500185">
    <property type="component" value="Unassembled WGS sequence"/>
</dbReference>
<dbReference type="SUPFAM" id="SSF53335">
    <property type="entry name" value="S-adenosyl-L-methionine-dependent methyltransferases"/>
    <property type="match status" value="1"/>
</dbReference>
<dbReference type="PANTHER" id="PTHR43861">
    <property type="entry name" value="TRANS-ACONITATE 2-METHYLTRANSFERASE-RELATED"/>
    <property type="match status" value="1"/>
</dbReference>
<comment type="caution">
    <text evidence="3">The sequence shown here is derived from an EMBL/GenBank/DDBJ whole genome shotgun (WGS) entry which is preliminary data.</text>
</comment>